<dbReference type="RefSeq" id="XP_037209841.1">
    <property type="nucleotide sequence ID" value="XM_037349311.1"/>
</dbReference>
<dbReference type="GeneID" id="59301581"/>
<keyword evidence="2" id="KW-1185">Reference proteome</keyword>
<accession>A0A8H5W1U6</accession>
<organism evidence="1 2">
    <name type="scientific">Fusarium tjaetaba</name>
    <dbReference type="NCBI Taxonomy" id="1567544"/>
    <lineage>
        <taxon>Eukaryota</taxon>
        <taxon>Fungi</taxon>
        <taxon>Dikarya</taxon>
        <taxon>Ascomycota</taxon>
        <taxon>Pezizomycotina</taxon>
        <taxon>Sordariomycetes</taxon>
        <taxon>Hypocreomycetidae</taxon>
        <taxon>Hypocreales</taxon>
        <taxon>Nectriaceae</taxon>
        <taxon>Fusarium</taxon>
        <taxon>Fusarium fujikuroi species complex</taxon>
    </lineage>
</organism>
<keyword evidence="1" id="KW-0347">Helicase</keyword>
<sequence length="215" mass="23712">MPVANPTIGSTKDEAAEKSGSKLLSYRLNSGVVLQPPWTPFRPRIPCRPQGQRTAPEGHKLGHTVDGNVFMLIQLHMQVTVNATSLGLHIAVTRCGFPRYGENHEARIHGRDTMLNVAIARARQAEIVLMHPAMTFRARQAKRVPTDYTSKVWVDAVGDEEDAESSVSRCDCLVTSRPLEVRVASESGPWRGNSALDNGIDTCFLKMALKTPSRR</sequence>
<dbReference type="GO" id="GO:0004386">
    <property type="term" value="F:helicase activity"/>
    <property type="evidence" value="ECO:0007669"/>
    <property type="project" value="UniProtKB-KW"/>
</dbReference>
<reference evidence="1 2" key="1">
    <citation type="submission" date="2020-05" db="EMBL/GenBank/DDBJ databases">
        <title>Identification and distribution of gene clusters putatively required for synthesis of sphingolipid metabolism inhibitors in phylogenetically diverse species of the filamentous fungus Fusarium.</title>
        <authorList>
            <person name="Kim H.-S."/>
            <person name="Busman M."/>
            <person name="Brown D.W."/>
            <person name="Divon H."/>
            <person name="Uhlig S."/>
            <person name="Proctor R.H."/>
        </authorList>
    </citation>
    <scope>NUCLEOTIDE SEQUENCE [LARGE SCALE GENOMIC DNA]</scope>
    <source>
        <strain evidence="1 2">NRRL 66243</strain>
    </source>
</reference>
<evidence type="ECO:0000313" key="1">
    <source>
        <dbReference type="EMBL" id="KAF5643756.1"/>
    </source>
</evidence>
<dbReference type="AlphaFoldDB" id="A0A8H5W1U6"/>
<protein>
    <submittedName>
        <fullName evidence="1">Atp-dependent helicase</fullName>
    </submittedName>
</protein>
<comment type="caution">
    <text evidence="1">The sequence shown here is derived from an EMBL/GenBank/DDBJ whole genome shotgun (WGS) entry which is preliminary data.</text>
</comment>
<keyword evidence="1" id="KW-0378">Hydrolase</keyword>
<dbReference type="EMBL" id="JAAQRI010000061">
    <property type="protein sequence ID" value="KAF5643756.1"/>
    <property type="molecule type" value="Genomic_DNA"/>
</dbReference>
<dbReference type="OrthoDB" id="10671023at2759"/>
<dbReference type="Proteomes" id="UP000530670">
    <property type="component" value="Unassembled WGS sequence"/>
</dbReference>
<keyword evidence="1" id="KW-0067">ATP-binding</keyword>
<evidence type="ECO:0000313" key="2">
    <source>
        <dbReference type="Proteomes" id="UP000530670"/>
    </source>
</evidence>
<keyword evidence="1" id="KW-0547">Nucleotide-binding</keyword>
<gene>
    <name evidence="1" type="ORF">FTJAE_3055</name>
</gene>
<name>A0A8H5W1U6_9HYPO</name>
<proteinExistence type="predicted"/>